<name>A0A432MLJ1_9BACT</name>
<evidence type="ECO:0008006" key="3">
    <source>
        <dbReference type="Google" id="ProtNLM"/>
    </source>
</evidence>
<dbReference type="Proteomes" id="UP000280296">
    <property type="component" value="Unassembled WGS sequence"/>
</dbReference>
<gene>
    <name evidence="1" type="ORF">TsocGM_09175</name>
</gene>
<dbReference type="EMBL" id="RYZH01000014">
    <property type="protein sequence ID" value="RUL88129.1"/>
    <property type="molecule type" value="Genomic_DNA"/>
</dbReference>
<organism evidence="1 2">
    <name type="scientific">Tautonia sociabilis</name>
    <dbReference type="NCBI Taxonomy" id="2080755"/>
    <lineage>
        <taxon>Bacteria</taxon>
        <taxon>Pseudomonadati</taxon>
        <taxon>Planctomycetota</taxon>
        <taxon>Planctomycetia</taxon>
        <taxon>Isosphaerales</taxon>
        <taxon>Isosphaeraceae</taxon>
        <taxon>Tautonia</taxon>
    </lineage>
</organism>
<dbReference type="OrthoDB" id="268204at2"/>
<proteinExistence type="predicted"/>
<dbReference type="AlphaFoldDB" id="A0A432MLJ1"/>
<dbReference type="InterPro" id="IPR024453">
    <property type="entry name" value="Peptidase_C92"/>
</dbReference>
<dbReference type="Pfam" id="PF05708">
    <property type="entry name" value="Peptidase_C92"/>
    <property type="match status" value="1"/>
</dbReference>
<evidence type="ECO:0000313" key="1">
    <source>
        <dbReference type="EMBL" id="RUL88129.1"/>
    </source>
</evidence>
<evidence type="ECO:0000313" key="2">
    <source>
        <dbReference type="Proteomes" id="UP000280296"/>
    </source>
</evidence>
<accession>A0A432MLJ1</accession>
<dbReference type="SUPFAM" id="SSF54001">
    <property type="entry name" value="Cysteine proteinases"/>
    <property type="match status" value="1"/>
</dbReference>
<reference evidence="1 2" key="1">
    <citation type="submission" date="2018-12" db="EMBL/GenBank/DDBJ databases">
        <authorList>
            <person name="Toschakov S.V."/>
        </authorList>
    </citation>
    <scope>NUCLEOTIDE SEQUENCE [LARGE SCALE GENOMIC DNA]</scope>
    <source>
        <strain evidence="1 2">GM2012</strain>
    </source>
</reference>
<comment type="caution">
    <text evidence="1">The sequence shown here is derived from an EMBL/GenBank/DDBJ whole genome shotgun (WGS) entry which is preliminary data.</text>
</comment>
<sequence length="216" mass="24161">MVAWEAFARDHLQTGDILFREADARVLGGLFPFSRVAARIADSRYTHTGLFAWENGEPVVYDTSMGGARRQPFGIWVLDNVGHLGIKRPKPPYRAAIPGAVSYCRTVYEQQVPFDSKLELGDSRFYCVELTSRAYQAAGLDLAEPVRMGDLPRVHEHRLVFLLARLFASFHPDQRMYATGNDSFGLWASPALEEVYVSEDGTRPDPSCLVVLPSPQ</sequence>
<reference evidence="1 2" key="2">
    <citation type="submission" date="2019-01" db="EMBL/GenBank/DDBJ databases">
        <title>Tautonia sociabilis, a novel thermotolerant planctomycete of Isosphaeraceae family, isolated from a 4000 m deep subterranean habitat.</title>
        <authorList>
            <person name="Kovaleva O.L."/>
            <person name="Elcheninov A.G."/>
            <person name="Van Heerden E."/>
            <person name="Toshchakov S.V."/>
            <person name="Novikov A."/>
            <person name="Bonch-Osmolovskaya E.A."/>
            <person name="Kublanov I.V."/>
        </authorList>
    </citation>
    <scope>NUCLEOTIDE SEQUENCE [LARGE SCALE GENOMIC DNA]</scope>
    <source>
        <strain evidence="1 2">GM2012</strain>
    </source>
</reference>
<dbReference type="Gene3D" id="3.90.1720.10">
    <property type="entry name" value="endopeptidase domain like (from Nostoc punctiforme)"/>
    <property type="match status" value="1"/>
</dbReference>
<protein>
    <recommendedName>
        <fullName evidence="3">Permuted papain-like amidase enzyme, YaeF/YiiX, C92 family</fullName>
    </recommendedName>
</protein>
<keyword evidence="2" id="KW-1185">Reference proteome</keyword>
<dbReference type="InterPro" id="IPR038765">
    <property type="entry name" value="Papain-like_cys_pep_sf"/>
</dbReference>